<keyword evidence="1" id="KW-0812">Transmembrane</keyword>
<dbReference type="EMBL" id="KV722471">
    <property type="protein sequence ID" value="OCH87843.1"/>
    <property type="molecule type" value="Genomic_DNA"/>
</dbReference>
<keyword evidence="1" id="KW-1133">Transmembrane helix</keyword>
<gene>
    <name evidence="2" type="ORF">OBBRIDRAFT_130548</name>
</gene>
<keyword evidence="1" id="KW-0472">Membrane</keyword>
<accession>A0A8E2ANB1</accession>
<evidence type="ECO:0000313" key="2">
    <source>
        <dbReference type="EMBL" id="OCH87843.1"/>
    </source>
</evidence>
<dbReference type="Proteomes" id="UP000250043">
    <property type="component" value="Unassembled WGS sequence"/>
</dbReference>
<evidence type="ECO:0000256" key="1">
    <source>
        <dbReference type="SAM" id="Phobius"/>
    </source>
</evidence>
<feature type="transmembrane region" description="Helical" evidence="1">
    <location>
        <begin position="7"/>
        <end position="29"/>
    </location>
</feature>
<keyword evidence="3" id="KW-1185">Reference proteome</keyword>
<proteinExistence type="predicted"/>
<organism evidence="2 3">
    <name type="scientific">Obba rivulosa</name>
    <dbReference type="NCBI Taxonomy" id="1052685"/>
    <lineage>
        <taxon>Eukaryota</taxon>
        <taxon>Fungi</taxon>
        <taxon>Dikarya</taxon>
        <taxon>Basidiomycota</taxon>
        <taxon>Agaricomycotina</taxon>
        <taxon>Agaricomycetes</taxon>
        <taxon>Polyporales</taxon>
        <taxon>Gelatoporiaceae</taxon>
        <taxon>Obba</taxon>
    </lineage>
</organism>
<name>A0A8E2ANB1_9APHY</name>
<reference evidence="2 3" key="1">
    <citation type="submission" date="2016-07" db="EMBL/GenBank/DDBJ databases">
        <title>Draft genome of the white-rot fungus Obba rivulosa 3A-2.</title>
        <authorList>
            <consortium name="DOE Joint Genome Institute"/>
            <person name="Miettinen O."/>
            <person name="Riley R."/>
            <person name="Acob R."/>
            <person name="Barry K."/>
            <person name="Cullen D."/>
            <person name="De Vries R."/>
            <person name="Hainaut M."/>
            <person name="Hatakka A."/>
            <person name="Henrissat B."/>
            <person name="Hilden K."/>
            <person name="Kuo R."/>
            <person name="Labutti K."/>
            <person name="Lipzen A."/>
            <person name="Makela M.R."/>
            <person name="Sandor L."/>
            <person name="Spatafora J.W."/>
            <person name="Grigoriev I.V."/>
            <person name="Hibbett D.S."/>
        </authorList>
    </citation>
    <scope>NUCLEOTIDE SEQUENCE [LARGE SCALE GENOMIC DNA]</scope>
    <source>
        <strain evidence="2 3">3A-2</strain>
    </source>
</reference>
<dbReference type="AlphaFoldDB" id="A0A8E2ANB1"/>
<sequence>MLRSNDVWCRLLLPCLKYCYLCLLSHMAFIRRPDLMLLILIPARLGKFLASSSLSTYKPSYARAVTIYRLHLVIKRSTSQLMYRQMWHHSGVLGLGRSGLQHD</sequence>
<evidence type="ECO:0000313" key="3">
    <source>
        <dbReference type="Proteomes" id="UP000250043"/>
    </source>
</evidence>
<protein>
    <submittedName>
        <fullName evidence="2">Uncharacterized protein</fullName>
    </submittedName>
</protein>